<dbReference type="Pfam" id="PF01968">
    <property type="entry name" value="Hydantoinase_A"/>
    <property type="match status" value="1"/>
</dbReference>
<organism evidence="8 9">
    <name type="scientific">Cucurbita argyrosperma subsp. sororia</name>
    <dbReference type="NCBI Taxonomy" id="37648"/>
    <lineage>
        <taxon>Eukaryota</taxon>
        <taxon>Viridiplantae</taxon>
        <taxon>Streptophyta</taxon>
        <taxon>Embryophyta</taxon>
        <taxon>Tracheophyta</taxon>
        <taxon>Spermatophyta</taxon>
        <taxon>Magnoliopsida</taxon>
        <taxon>eudicotyledons</taxon>
        <taxon>Gunneridae</taxon>
        <taxon>Pentapetalae</taxon>
        <taxon>rosids</taxon>
        <taxon>fabids</taxon>
        <taxon>Cucurbitales</taxon>
        <taxon>Cucurbitaceae</taxon>
        <taxon>Cucurbiteae</taxon>
        <taxon>Cucurbita</taxon>
    </lineage>
</organism>
<dbReference type="PANTHER" id="PTHR11365:SF2">
    <property type="entry name" value="5-OXOPROLINASE"/>
    <property type="match status" value="1"/>
</dbReference>
<dbReference type="Pfam" id="PF05378">
    <property type="entry name" value="Hydant_A_N"/>
    <property type="match status" value="1"/>
</dbReference>
<feature type="domain" description="Nucleotide-diphospho-sugar transferase" evidence="5">
    <location>
        <begin position="114"/>
        <end position="313"/>
    </location>
</feature>
<name>A0AAV6MLA4_9ROSI</name>
<evidence type="ECO:0000259" key="7">
    <source>
        <dbReference type="Pfam" id="PF19278"/>
    </source>
</evidence>
<gene>
    <name evidence="8" type="primary">OXP1</name>
    <name evidence="8" type="ORF">SDJN03_22499</name>
</gene>
<dbReference type="Pfam" id="PF02538">
    <property type="entry name" value="Hydantoinase_B"/>
    <property type="match status" value="1"/>
</dbReference>
<dbReference type="GO" id="GO:0017168">
    <property type="term" value="F:5-oxoprolinase (ATP-hydrolyzing) activity"/>
    <property type="evidence" value="ECO:0007669"/>
    <property type="project" value="TreeGrafter"/>
</dbReference>
<evidence type="ECO:0000259" key="4">
    <source>
        <dbReference type="Pfam" id="PF02538"/>
    </source>
</evidence>
<evidence type="ECO:0000259" key="3">
    <source>
        <dbReference type="Pfam" id="PF01968"/>
    </source>
</evidence>
<evidence type="ECO:0000313" key="8">
    <source>
        <dbReference type="EMBL" id="KAG6582497.1"/>
    </source>
</evidence>
<proteinExistence type="inferred from homology"/>
<evidence type="ECO:0000313" key="9">
    <source>
        <dbReference type="Proteomes" id="UP000685013"/>
    </source>
</evidence>
<dbReference type="PANTHER" id="PTHR11365">
    <property type="entry name" value="5-OXOPROLINASE RELATED"/>
    <property type="match status" value="1"/>
</dbReference>
<feature type="transmembrane region" description="Helical" evidence="2">
    <location>
        <begin position="12"/>
        <end position="30"/>
    </location>
</feature>
<dbReference type="GO" id="GO:0006749">
    <property type="term" value="P:glutathione metabolic process"/>
    <property type="evidence" value="ECO:0007669"/>
    <property type="project" value="TreeGrafter"/>
</dbReference>
<dbReference type="Pfam" id="PF19278">
    <property type="entry name" value="Hydant_A_C"/>
    <property type="match status" value="1"/>
</dbReference>
<dbReference type="InterPro" id="IPR008040">
    <property type="entry name" value="Hydant_A_N"/>
</dbReference>
<accession>A0AAV6MLA4</accession>
<evidence type="ECO:0000259" key="6">
    <source>
        <dbReference type="Pfam" id="PF05378"/>
    </source>
</evidence>
<dbReference type="InterPro" id="IPR045079">
    <property type="entry name" value="Oxoprolinase-like"/>
</dbReference>
<feature type="domain" description="Acetophenone carboxylase-like C-terminal" evidence="7">
    <location>
        <begin position="957"/>
        <end position="1121"/>
    </location>
</feature>
<sequence>MDFPPKKPPLITYGFLLLFMIASFILIVSGPSSSMNPLVFFPQCYRSNSVELLHSVDDSRDELDFALEKAAMTNKTVVIAVINKAYADQGVKDDTTMLDVFLSSFWMGEDTRRLLDHLLLVAVDQTSYDRCRFQRLNCFKLETEGVDFGGEKLYMSDEFNKMMWRRTLFLLDVLKRGYSFIFTDTDVMWVRNPFSKLSKDETEDLQISTDHFNGNPWSASNPINTGFYFIRSNNRTIALFHKWYSMRNDTSGQKEQDVLVNLIRAGVIPQLNLKVRFLNTLFFSGFCQRSNDFNQVSTVHANCCRTIVAKIGDLRATLGDWKRFRTSTNSSEIFWWSDHVRSASSSSSFIFVYLREASLPPFLSPSFLEAGPALTLFSLLPSSPPRAATTSPHGACSIGVEAASSMGSSNEDKLRFCIDRGGTFTDVYAEIPGRPDGKVIKLLSVDPSNYDDAPVEGIRRILEEYGGKKIPRTSKIPTHNIEWIRMGTTVATNALLERRGERIALCVTKGFRDLLQIGNQARPNIFDLTVSKPSNLYEDVIEVDERVELVHGKGDDNQDSSTSYVKGVSGELIHIVKTLNEEALKPLLKDLLQRGISCLAVVLMHSYTYPQHELALEKLARSMGFKHVSLSSALTPMVRAVPRGLTASVDAYLTPVIKEYLSGFMSKFDESSGKVNVLFMQSDGGLAPENRFSGHKAVLSGPAGGVVGYSQTLFDLETRKPLIGFDMGGTSTDVSRYAGSYEQVLETQIAGAIIQAPQLDINTVAAGGGSKLKFQFGAFRVGPESVGAHPGPVCYRKGGELAVTDANLVLGFVIPDFFPSIFGPNEDQPLDIEATRGEFEKLATEINSYRKIQDPSSKPMTIEEIALGFINVANETMCRPIRQLTEMKGHETKNHALACFGGAGPQHACAIARLLGMKEIFIHRFCGILSAYGMGLADVVEEEQEPYSAVYCSESIQEVTRREASLLKQVKQKLQGQGFSEGSIKTETYLNLRYEGTDTAIMVRSQKADNGVGFDFAAVFEKLFQQEYGFKLQNRNILICDIRVRGIGVTNVLKPRAFEGLAGDPKIEGHYRVYFGNGWQDTPLFKLDNLGFGHVISGPAIIMNGNSTVIVEPSCKATITKFGNIKVEIDSAVCTEKVSEKVADVVQLSIFNHRFMGIAEQMGRTLQRTSISTNIKERLDFSCALFGPDGGLVANAPHVPVHLGAMSSTVRWQIDYWGDNLNEGDVLVTNHPCAGGSHLPDITVITPVFDNGKLIFFVASRGHHAEIGGITPGSMPPFSKSIWEEGAAIKAFKLVEKGIFQEEGIIKLLQFPNSDEGVIPGTRRLHDNLSDLHAQVAANHRGISLIKELIAQYGLNTVQAYMTYVQLNAEGAVREMLKSVASRVSSNSAGSAEGSSITIEEEDYMDDGSVIHLKLTIDPRKGEANFDFSGTSPEVYGNWNAPEAVTAAAVIYCLRCMVDVDIPLNQGCLAPVKIYIPPGSFLSPSEKAAIVGGNVLTSQRITDVILTAFQACACSQGCMNNLTFGDSTFGYYETIGGGSGAGPSWHGTSGVQCHMTNTRMTDPEIFEQRYPVLLHTFALRENSGGSGVYKGGDGLVREIEFKQPVVVSILSERRVHAPRGLNGGKDGARGANFLVKKDKRRVYLGGKNTVTVKAGEILQILTPGGGGWGCP</sequence>
<evidence type="ECO:0000256" key="2">
    <source>
        <dbReference type="SAM" id="Phobius"/>
    </source>
</evidence>
<evidence type="ECO:0000256" key="1">
    <source>
        <dbReference type="ARBA" id="ARBA00010403"/>
    </source>
</evidence>
<evidence type="ECO:0000259" key="5">
    <source>
        <dbReference type="Pfam" id="PF03407"/>
    </source>
</evidence>
<keyword evidence="2" id="KW-0472">Membrane</keyword>
<dbReference type="Proteomes" id="UP000685013">
    <property type="component" value="Chromosome 14"/>
</dbReference>
<dbReference type="InterPro" id="IPR003692">
    <property type="entry name" value="Hydantoinase_B"/>
</dbReference>
<feature type="domain" description="Hydantoinase/oxoprolinase N-terminal" evidence="6">
    <location>
        <begin position="415"/>
        <end position="623"/>
    </location>
</feature>
<dbReference type="InterPro" id="IPR002821">
    <property type="entry name" value="Hydantoinase_A"/>
</dbReference>
<reference evidence="8 9" key="1">
    <citation type="journal article" date="2021" name="Hortic Res">
        <title>The domestication of Cucurbita argyrosperma as revealed by the genome of its wild relative.</title>
        <authorList>
            <person name="Barrera-Redondo J."/>
            <person name="Sanchez-de la Vega G."/>
            <person name="Aguirre-Liguori J.A."/>
            <person name="Castellanos-Morales G."/>
            <person name="Gutierrez-Guerrero Y.T."/>
            <person name="Aguirre-Dugua X."/>
            <person name="Aguirre-Planter E."/>
            <person name="Tenaillon M.I."/>
            <person name="Lira-Saade R."/>
            <person name="Eguiarte L.E."/>
        </authorList>
    </citation>
    <scope>NUCLEOTIDE SEQUENCE [LARGE SCALE GENOMIC DNA]</scope>
    <source>
        <strain evidence="8">JBR-2021</strain>
    </source>
</reference>
<dbReference type="InterPro" id="IPR049517">
    <property type="entry name" value="ACX-like_C"/>
</dbReference>
<dbReference type="GO" id="GO:0005829">
    <property type="term" value="C:cytosol"/>
    <property type="evidence" value="ECO:0007669"/>
    <property type="project" value="TreeGrafter"/>
</dbReference>
<protein>
    <submittedName>
        <fullName evidence="8">5-oxoprolinase</fullName>
    </submittedName>
</protein>
<comment type="caution">
    <text evidence="8">The sequence shown here is derived from an EMBL/GenBank/DDBJ whole genome shotgun (WGS) entry which is preliminary data.</text>
</comment>
<feature type="domain" description="Hydantoinase B/oxoprolinase" evidence="4">
    <location>
        <begin position="1144"/>
        <end position="1671"/>
    </location>
</feature>
<keyword evidence="2" id="KW-1133">Transmembrane helix</keyword>
<keyword evidence="2" id="KW-0812">Transmembrane</keyword>
<feature type="non-terminal residue" evidence="8">
    <location>
        <position position="1"/>
    </location>
</feature>
<keyword evidence="9" id="KW-1185">Reference proteome</keyword>
<feature type="domain" description="Hydantoinase A/oxoprolinase" evidence="3">
    <location>
        <begin position="643"/>
        <end position="942"/>
    </location>
</feature>
<comment type="similarity">
    <text evidence="1">Belongs to the oxoprolinase family.</text>
</comment>
<dbReference type="InterPro" id="IPR005069">
    <property type="entry name" value="Nucl-diP-sugar_transferase"/>
</dbReference>
<dbReference type="EMBL" id="JAGKQH010000014">
    <property type="protein sequence ID" value="KAG6582497.1"/>
    <property type="molecule type" value="Genomic_DNA"/>
</dbReference>
<dbReference type="Pfam" id="PF03407">
    <property type="entry name" value="Nucleotid_trans"/>
    <property type="match status" value="1"/>
</dbReference>